<sequence>MAGIEVIGGLALIIGFATRYIAALDVLIMAGATIKTSNAAGFMGNTQMAGYELELSFLSMALFLVINGGKWLFIGHLIIRKHLDKTH</sequence>
<evidence type="ECO:0000313" key="4">
    <source>
        <dbReference type="Proteomes" id="UP001341444"/>
    </source>
</evidence>
<proteinExistence type="predicted"/>
<keyword evidence="4" id="KW-1185">Reference proteome</keyword>
<evidence type="ECO:0000256" key="1">
    <source>
        <dbReference type="SAM" id="Phobius"/>
    </source>
</evidence>
<reference evidence="3 4" key="1">
    <citation type="submission" date="2023-03" db="EMBL/GenBank/DDBJ databases">
        <title>Bacillus Genome Sequencing.</title>
        <authorList>
            <person name="Dunlap C."/>
        </authorList>
    </citation>
    <scope>NUCLEOTIDE SEQUENCE [LARGE SCALE GENOMIC DNA]</scope>
    <source>
        <strain evidence="3 4">B-23453</strain>
    </source>
</reference>
<dbReference type="EMBL" id="JARMAB010000006">
    <property type="protein sequence ID" value="MED1202466.1"/>
    <property type="molecule type" value="Genomic_DNA"/>
</dbReference>
<dbReference type="InterPro" id="IPR007301">
    <property type="entry name" value="DoxD"/>
</dbReference>
<accession>A0ABU6MCS1</accession>
<evidence type="ECO:0000313" key="3">
    <source>
        <dbReference type="EMBL" id="MED1202466.1"/>
    </source>
</evidence>
<keyword evidence="1" id="KW-0812">Transmembrane</keyword>
<keyword evidence="1" id="KW-1133">Transmembrane helix</keyword>
<name>A0ABU6MCS1_9BACI</name>
<dbReference type="Proteomes" id="UP001341444">
    <property type="component" value="Unassembled WGS sequence"/>
</dbReference>
<comment type="caution">
    <text evidence="3">The sequence shown here is derived from an EMBL/GenBank/DDBJ whole genome shotgun (WGS) entry which is preliminary data.</text>
</comment>
<protein>
    <submittedName>
        <fullName evidence="3">DoxX family protein</fullName>
    </submittedName>
</protein>
<dbReference type="Pfam" id="PF04173">
    <property type="entry name" value="DoxD"/>
    <property type="match status" value="1"/>
</dbReference>
<evidence type="ECO:0000259" key="2">
    <source>
        <dbReference type="Pfam" id="PF04173"/>
    </source>
</evidence>
<dbReference type="RefSeq" id="WP_232317566.1">
    <property type="nucleotide sequence ID" value="NZ_JARMAB010000006.1"/>
</dbReference>
<keyword evidence="1" id="KW-0472">Membrane</keyword>
<feature type="domain" description="TQO small subunit DoxD" evidence="2">
    <location>
        <begin position="3"/>
        <end position="82"/>
    </location>
</feature>
<feature type="transmembrane region" description="Helical" evidence="1">
    <location>
        <begin position="55"/>
        <end position="79"/>
    </location>
</feature>
<gene>
    <name evidence="3" type="ORF">P4T90_05085</name>
</gene>
<feature type="transmembrane region" description="Helical" evidence="1">
    <location>
        <begin position="6"/>
        <end position="34"/>
    </location>
</feature>
<organism evidence="3 4">
    <name type="scientific">Heyndrickxia acidicola</name>
    <dbReference type="NCBI Taxonomy" id="209389"/>
    <lineage>
        <taxon>Bacteria</taxon>
        <taxon>Bacillati</taxon>
        <taxon>Bacillota</taxon>
        <taxon>Bacilli</taxon>
        <taxon>Bacillales</taxon>
        <taxon>Bacillaceae</taxon>
        <taxon>Heyndrickxia</taxon>
    </lineage>
</organism>